<dbReference type="Proteomes" id="UP001652582">
    <property type="component" value="Chromosome 21"/>
</dbReference>
<dbReference type="PANTHER" id="PTHR33327">
    <property type="entry name" value="ENDONUCLEASE"/>
    <property type="match status" value="1"/>
</dbReference>
<evidence type="ECO:0000256" key="1">
    <source>
        <dbReference type="SAM" id="MobiDB-lite"/>
    </source>
</evidence>
<name>A0A6J1P9F9_BICAN</name>
<protein>
    <submittedName>
        <fullName evidence="4">Uncharacterized protein LOC112058010</fullName>
    </submittedName>
</protein>
<dbReference type="InterPro" id="IPR055469">
    <property type="entry name" value="DUF7041"/>
</dbReference>
<dbReference type="OrthoDB" id="10257314at2759"/>
<sequence length="274" mass="31678">MESEHSGTQREQDIELVSIKSRLPQFWRDKPRLWFAQFETITANQKLSDEAKFGLVVAQLDKMDIEQIGDIILSPANTGRYEALKKRLLSVYEESENKQLQKLLNEVELGDQRPSQLLRRMRDLGRDKIPEDTLRMLWISHLPPATRAVLAVSPESKLDSLAAMADKMDEHTKEIQSVCSCSHGSVTSPKPTSSNERIIEMIESLTKEVNELKMERARGNYRQPYTHRRRSRSRSRSANPESAVCYFHRKFGKDAFKCRKPCNFAKRTGQRQEN</sequence>
<feature type="region of interest" description="Disordered" evidence="1">
    <location>
        <begin position="217"/>
        <end position="239"/>
    </location>
</feature>
<reference evidence="4" key="1">
    <citation type="submission" date="2025-08" db="UniProtKB">
        <authorList>
            <consortium name="RefSeq"/>
        </authorList>
    </citation>
    <scope>IDENTIFICATION</scope>
</reference>
<proteinExistence type="predicted"/>
<gene>
    <name evidence="4" type="primary">LOC112058010</name>
</gene>
<feature type="domain" description="DUF7041" evidence="2">
    <location>
        <begin position="23"/>
        <end position="105"/>
    </location>
</feature>
<dbReference type="KEGG" id="bany:112058010"/>
<dbReference type="RefSeq" id="XP_023954434.2">
    <property type="nucleotide sequence ID" value="XM_024098666.2"/>
</dbReference>
<keyword evidence="3" id="KW-1185">Reference proteome</keyword>
<dbReference type="Pfam" id="PF23055">
    <property type="entry name" value="DUF7041"/>
    <property type="match status" value="1"/>
</dbReference>
<dbReference type="AlphaFoldDB" id="A0A6J1P9F9"/>
<dbReference type="GeneID" id="112058010"/>
<evidence type="ECO:0000313" key="3">
    <source>
        <dbReference type="Proteomes" id="UP001652582"/>
    </source>
</evidence>
<organism evidence="3 4">
    <name type="scientific">Bicyclus anynana</name>
    <name type="common">Squinting bush brown butterfly</name>
    <dbReference type="NCBI Taxonomy" id="110368"/>
    <lineage>
        <taxon>Eukaryota</taxon>
        <taxon>Metazoa</taxon>
        <taxon>Ecdysozoa</taxon>
        <taxon>Arthropoda</taxon>
        <taxon>Hexapoda</taxon>
        <taxon>Insecta</taxon>
        <taxon>Pterygota</taxon>
        <taxon>Neoptera</taxon>
        <taxon>Endopterygota</taxon>
        <taxon>Lepidoptera</taxon>
        <taxon>Glossata</taxon>
        <taxon>Ditrysia</taxon>
        <taxon>Papilionoidea</taxon>
        <taxon>Nymphalidae</taxon>
        <taxon>Satyrinae</taxon>
        <taxon>Satyrini</taxon>
        <taxon>Mycalesina</taxon>
        <taxon>Bicyclus</taxon>
    </lineage>
</organism>
<accession>A0A6J1P9F9</accession>
<evidence type="ECO:0000313" key="4">
    <source>
        <dbReference type="RefSeq" id="XP_023954434.2"/>
    </source>
</evidence>
<feature type="compositionally biased region" description="Basic residues" evidence="1">
    <location>
        <begin position="225"/>
        <end position="235"/>
    </location>
</feature>
<evidence type="ECO:0000259" key="2">
    <source>
        <dbReference type="Pfam" id="PF23055"/>
    </source>
</evidence>
<dbReference type="PANTHER" id="PTHR33327:SF3">
    <property type="entry name" value="RNA-DIRECTED DNA POLYMERASE"/>
    <property type="match status" value="1"/>
</dbReference>